<keyword evidence="1" id="KW-0812">Transmembrane</keyword>
<dbReference type="RefSeq" id="WP_221874682.1">
    <property type="nucleotide sequence ID" value="NZ_JACWFH010000024.1"/>
</dbReference>
<evidence type="ECO:0000313" key="3">
    <source>
        <dbReference type="Proteomes" id="UP000769780"/>
    </source>
</evidence>
<organism evidence="2 3">
    <name type="scientific">Mesobacillus maritimus</name>
    <dbReference type="NCBI Taxonomy" id="1643336"/>
    <lineage>
        <taxon>Bacteria</taxon>
        <taxon>Bacillati</taxon>
        <taxon>Bacillota</taxon>
        <taxon>Bacilli</taxon>
        <taxon>Bacillales</taxon>
        <taxon>Bacillaceae</taxon>
        <taxon>Mesobacillus</taxon>
    </lineage>
</organism>
<evidence type="ECO:0000256" key="1">
    <source>
        <dbReference type="SAM" id="Phobius"/>
    </source>
</evidence>
<feature type="transmembrane region" description="Helical" evidence="1">
    <location>
        <begin position="138"/>
        <end position="160"/>
    </location>
</feature>
<feature type="transmembrane region" description="Helical" evidence="1">
    <location>
        <begin position="90"/>
        <end position="118"/>
    </location>
</feature>
<name>A0ABS7K8K8_9BACI</name>
<feature type="transmembrane region" description="Helical" evidence="1">
    <location>
        <begin position="233"/>
        <end position="251"/>
    </location>
</feature>
<accession>A0ABS7K8K8</accession>
<feature type="transmembrane region" description="Helical" evidence="1">
    <location>
        <begin position="20"/>
        <end position="41"/>
    </location>
</feature>
<feature type="transmembrane region" description="Helical" evidence="1">
    <location>
        <begin position="47"/>
        <end position="69"/>
    </location>
</feature>
<comment type="caution">
    <text evidence="2">The sequence shown here is derived from an EMBL/GenBank/DDBJ whole genome shotgun (WGS) entry which is preliminary data.</text>
</comment>
<protein>
    <recommendedName>
        <fullName evidence="4">Copper ABC transporter permease</fullName>
    </recommendedName>
</protein>
<keyword evidence="3" id="KW-1185">Reference proteome</keyword>
<proteinExistence type="predicted"/>
<sequence>MNPMKGLLKKDYRISRQYFWIWTGVLVLALAAGIGLSIYASQPAGTLPVLVLTSFVHFAFAPVFMLSLLNLESKTQLWLYTPRRGIELILSKFGVIFSYQVVLQILLSFYAAFIIFWFGREVYEPISFRLFLEAAVLLNALLLMVGFYLTTWLTFLWTVFHSLKNLAKTIRWIIVIGTVFLYNIVESFLLSLKPIKNLINKFNVEVISEAALSYKDEQWSVMFGSTDIPVLPLIYYALLMVILITAASKLLEQKVEV</sequence>
<keyword evidence="1" id="KW-0472">Membrane</keyword>
<feature type="transmembrane region" description="Helical" evidence="1">
    <location>
        <begin position="172"/>
        <end position="192"/>
    </location>
</feature>
<dbReference type="Proteomes" id="UP000769780">
    <property type="component" value="Unassembled WGS sequence"/>
</dbReference>
<dbReference type="EMBL" id="JACWFH010000024">
    <property type="protein sequence ID" value="MBY0098460.1"/>
    <property type="molecule type" value="Genomic_DNA"/>
</dbReference>
<keyword evidence="1" id="KW-1133">Transmembrane helix</keyword>
<gene>
    <name evidence="2" type="ORF">H0185_16880</name>
</gene>
<evidence type="ECO:0000313" key="2">
    <source>
        <dbReference type="EMBL" id="MBY0098460.1"/>
    </source>
</evidence>
<evidence type="ECO:0008006" key="4">
    <source>
        <dbReference type="Google" id="ProtNLM"/>
    </source>
</evidence>
<reference evidence="2 3" key="1">
    <citation type="submission" date="2020-07" db="EMBL/GenBank/DDBJ databases">
        <title>Fungal Genomes of the International Space Station.</title>
        <authorList>
            <person name="Seuylemezian A."/>
            <person name="Singh N.K."/>
            <person name="Wood J."/>
            <person name="Venkateswaran K."/>
        </authorList>
    </citation>
    <scope>NUCLEOTIDE SEQUENCE [LARGE SCALE GENOMIC DNA]</scope>
    <source>
        <strain evidence="2 3">PL-B2</strain>
    </source>
</reference>